<keyword evidence="2" id="KW-0812">Transmembrane</keyword>
<keyword evidence="2" id="KW-1133">Transmembrane helix</keyword>
<name>A0ABN6MUU4_9BACT</name>
<accession>A0ABN6MUU4</accession>
<gene>
    <name evidence="3" type="ORF">AMOR_37020</name>
</gene>
<proteinExistence type="predicted"/>
<sequence>MNANDRPGIPTHPPPPRGAGLRELPTRDLVTEVARKASTLVRKEVELAKAEVRADLRAEIKMASGLGAAGLCAIFTVQLLLTAIVLALMEAEVLPGWAAALIVAAVVLAVGTGIGLWGWAKRVRKPLDTTRRSLQENVRWAKDQIA</sequence>
<feature type="region of interest" description="Disordered" evidence="1">
    <location>
        <begin position="1"/>
        <end position="22"/>
    </location>
</feature>
<keyword evidence="4" id="KW-1185">Reference proteome</keyword>
<dbReference type="EMBL" id="AP025591">
    <property type="protein sequence ID" value="BDG04706.1"/>
    <property type="molecule type" value="Genomic_DNA"/>
</dbReference>
<evidence type="ECO:0008006" key="5">
    <source>
        <dbReference type="Google" id="ProtNLM"/>
    </source>
</evidence>
<feature type="transmembrane region" description="Helical" evidence="2">
    <location>
        <begin position="94"/>
        <end position="119"/>
    </location>
</feature>
<protein>
    <recommendedName>
        <fullName evidence="5">Phage holin family protein</fullName>
    </recommendedName>
</protein>
<organism evidence="3 4">
    <name type="scientific">Anaeromyxobacter oryzae</name>
    <dbReference type="NCBI Taxonomy" id="2918170"/>
    <lineage>
        <taxon>Bacteria</taxon>
        <taxon>Pseudomonadati</taxon>
        <taxon>Myxococcota</taxon>
        <taxon>Myxococcia</taxon>
        <taxon>Myxococcales</taxon>
        <taxon>Cystobacterineae</taxon>
        <taxon>Anaeromyxobacteraceae</taxon>
        <taxon>Anaeromyxobacter</taxon>
    </lineage>
</organism>
<dbReference type="RefSeq" id="WP_248353169.1">
    <property type="nucleotide sequence ID" value="NZ_AP025591.1"/>
</dbReference>
<feature type="transmembrane region" description="Helical" evidence="2">
    <location>
        <begin position="66"/>
        <end position="88"/>
    </location>
</feature>
<dbReference type="Proteomes" id="UP001162891">
    <property type="component" value="Chromosome"/>
</dbReference>
<reference evidence="4" key="1">
    <citation type="journal article" date="2022" name="Int. J. Syst. Evol. Microbiol.">
        <title>Anaeromyxobacter oryzae sp. nov., Anaeromyxobacter diazotrophicus sp. nov. and Anaeromyxobacter paludicola sp. nov., isolated from paddy soils.</title>
        <authorList>
            <person name="Itoh H."/>
            <person name="Xu Z."/>
            <person name="Mise K."/>
            <person name="Masuda Y."/>
            <person name="Ushijima N."/>
            <person name="Hayakawa C."/>
            <person name="Shiratori Y."/>
            <person name="Senoo K."/>
        </authorList>
    </citation>
    <scope>NUCLEOTIDE SEQUENCE [LARGE SCALE GENOMIC DNA]</scope>
    <source>
        <strain evidence="4">Red232</strain>
    </source>
</reference>
<evidence type="ECO:0000256" key="1">
    <source>
        <dbReference type="SAM" id="MobiDB-lite"/>
    </source>
</evidence>
<evidence type="ECO:0000313" key="3">
    <source>
        <dbReference type="EMBL" id="BDG04706.1"/>
    </source>
</evidence>
<evidence type="ECO:0000256" key="2">
    <source>
        <dbReference type="SAM" id="Phobius"/>
    </source>
</evidence>
<dbReference type="Pfam" id="PF07332">
    <property type="entry name" value="Phage_holin_3_6"/>
    <property type="match status" value="1"/>
</dbReference>
<evidence type="ECO:0000313" key="4">
    <source>
        <dbReference type="Proteomes" id="UP001162891"/>
    </source>
</evidence>
<keyword evidence="2" id="KW-0472">Membrane</keyword>
<dbReference type="InterPro" id="IPR009937">
    <property type="entry name" value="Phage_holin_3_6"/>
</dbReference>